<proteinExistence type="predicted"/>
<sequence>MAKILVAGKIPEIGLELLKDHDVEMYDKEELISIDEL</sequence>
<reference evidence="1 2" key="1">
    <citation type="journal article" date="2019" name="Environ. Microbiol.">
        <title>An active ?-lactamase is a part of an orchestrated cell wall stress resistance network of Bacillus subtilis and related rhizosphere species.</title>
        <authorList>
            <person name="Bucher T."/>
            <person name="Keren-Paz A."/>
            <person name="Hausser J."/>
            <person name="Olender T."/>
            <person name="Cytryn E."/>
            <person name="Kolodkin-Gal I."/>
        </authorList>
    </citation>
    <scope>NUCLEOTIDE SEQUENCE [LARGE SCALE GENOMIC DNA]</scope>
    <source>
        <strain evidence="1 2">I32</strain>
    </source>
</reference>
<evidence type="ECO:0000313" key="1">
    <source>
        <dbReference type="EMBL" id="TKJ02042.1"/>
    </source>
</evidence>
<dbReference type="Proteomes" id="UP000308444">
    <property type="component" value="Unassembled WGS sequence"/>
</dbReference>
<accession>A0A9X9A8D5</accession>
<protein>
    <submittedName>
        <fullName evidence="1">Hydroxyacid dehydrogenase</fullName>
    </submittedName>
</protein>
<dbReference type="AlphaFoldDB" id="A0A9X9A8D5"/>
<organism evidence="1 2">
    <name type="scientific">Bacillus cereus</name>
    <dbReference type="NCBI Taxonomy" id="1396"/>
    <lineage>
        <taxon>Bacteria</taxon>
        <taxon>Bacillati</taxon>
        <taxon>Bacillota</taxon>
        <taxon>Bacilli</taxon>
        <taxon>Bacillales</taxon>
        <taxon>Bacillaceae</taxon>
        <taxon>Bacillus</taxon>
        <taxon>Bacillus cereus group</taxon>
    </lineage>
</organism>
<feature type="non-terminal residue" evidence="1">
    <location>
        <position position="37"/>
    </location>
</feature>
<gene>
    <name evidence="1" type="ORF">FC695_17595</name>
</gene>
<comment type="caution">
    <text evidence="1">The sequence shown here is derived from an EMBL/GenBank/DDBJ whole genome shotgun (WGS) entry which is preliminary data.</text>
</comment>
<evidence type="ECO:0000313" key="2">
    <source>
        <dbReference type="Proteomes" id="UP000308444"/>
    </source>
</evidence>
<dbReference type="EMBL" id="SZOH01001167">
    <property type="protein sequence ID" value="TKJ02042.1"/>
    <property type="molecule type" value="Genomic_DNA"/>
</dbReference>
<name>A0A9X9A8D5_BACCE</name>